<dbReference type="Pfam" id="PF13581">
    <property type="entry name" value="HATPase_c_2"/>
    <property type="match status" value="1"/>
</dbReference>
<keyword evidence="3" id="KW-0547">Nucleotide-binding</keyword>
<keyword evidence="1" id="KW-0808">Transferase</keyword>
<evidence type="ECO:0000313" key="4">
    <source>
        <dbReference type="Proteomes" id="UP001596337"/>
    </source>
</evidence>
<keyword evidence="1" id="KW-0418">Kinase</keyword>
<name>A0ABW2BZ83_9PSEU</name>
<comment type="caution">
    <text evidence="3">The sequence shown here is derived from an EMBL/GenBank/DDBJ whole genome shotgun (WGS) entry which is preliminary data.</text>
</comment>
<keyword evidence="4" id="KW-1185">Reference proteome</keyword>
<keyword evidence="3" id="KW-0067">ATP-binding</keyword>
<evidence type="ECO:0000259" key="2">
    <source>
        <dbReference type="Pfam" id="PF13581"/>
    </source>
</evidence>
<organism evidence="3 4">
    <name type="scientific">Haloechinothrix salitolerans</name>
    <dbReference type="NCBI Taxonomy" id="926830"/>
    <lineage>
        <taxon>Bacteria</taxon>
        <taxon>Bacillati</taxon>
        <taxon>Actinomycetota</taxon>
        <taxon>Actinomycetes</taxon>
        <taxon>Pseudonocardiales</taxon>
        <taxon>Pseudonocardiaceae</taxon>
        <taxon>Haloechinothrix</taxon>
    </lineage>
</organism>
<proteinExistence type="predicted"/>
<evidence type="ECO:0000256" key="1">
    <source>
        <dbReference type="ARBA" id="ARBA00022527"/>
    </source>
</evidence>
<dbReference type="PANTHER" id="PTHR35526:SF3">
    <property type="entry name" value="ANTI-SIGMA-F FACTOR RSBW"/>
    <property type="match status" value="1"/>
</dbReference>
<dbReference type="EMBL" id="JBHSXX010000001">
    <property type="protein sequence ID" value="MFC6868376.1"/>
    <property type="molecule type" value="Genomic_DNA"/>
</dbReference>
<sequence length="141" mass="14940">MCTWESDTLSCGPEGCFAPVAGWPQLGQVRAGVRAFLHGVAPDRVADAIQVVDELTSNAARHGRPPIRLHLSRHDNGQTLLVTVSDGSPQPPEPVAVASPAAMPKHFGMRMVDALSTVWGVLTSADGKMVWAELPLAEQAP</sequence>
<accession>A0ABW2BZ83</accession>
<dbReference type="InterPro" id="IPR050267">
    <property type="entry name" value="Anti-sigma-factor_SerPK"/>
</dbReference>
<dbReference type="GO" id="GO:0005524">
    <property type="term" value="F:ATP binding"/>
    <property type="evidence" value="ECO:0007669"/>
    <property type="project" value="UniProtKB-KW"/>
</dbReference>
<dbReference type="CDD" id="cd16936">
    <property type="entry name" value="HATPase_RsbW-like"/>
    <property type="match status" value="1"/>
</dbReference>
<reference evidence="4" key="1">
    <citation type="journal article" date="2019" name="Int. J. Syst. Evol. Microbiol.">
        <title>The Global Catalogue of Microorganisms (GCM) 10K type strain sequencing project: providing services to taxonomists for standard genome sequencing and annotation.</title>
        <authorList>
            <consortium name="The Broad Institute Genomics Platform"/>
            <consortium name="The Broad Institute Genome Sequencing Center for Infectious Disease"/>
            <person name="Wu L."/>
            <person name="Ma J."/>
        </authorList>
    </citation>
    <scope>NUCLEOTIDE SEQUENCE [LARGE SCALE GENOMIC DNA]</scope>
    <source>
        <strain evidence="4">KCTC 32255</strain>
    </source>
</reference>
<gene>
    <name evidence="3" type="ORF">ACFQGD_14625</name>
</gene>
<dbReference type="RefSeq" id="WP_345398511.1">
    <property type="nucleotide sequence ID" value="NZ_BAABLA010000028.1"/>
</dbReference>
<protein>
    <submittedName>
        <fullName evidence="3">ATP-binding protein</fullName>
    </submittedName>
</protein>
<dbReference type="InterPro" id="IPR003594">
    <property type="entry name" value="HATPase_dom"/>
</dbReference>
<keyword evidence="1" id="KW-0723">Serine/threonine-protein kinase</keyword>
<feature type="domain" description="Histidine kinase/HSP90-like ATPase" evidence="2">
    <location>
        <begin position="25"/>
        <end position="131"/>
    </location>
</feature>
<dbReference type="Gene3D" id="3.30.565.10">
    <property type="entry name" value="Histidine kinase-like ATPase, C-terminal domain"/>
    <property type="match status" value="1"/>
</dbReference>
<evidence type="ECO:0000313" key="3">
    <source>
        <dbReference type="EMBL" id="MFC6868376.1"/>
    </source>
</evidence>
<dbReference type="InterPro" id="IPR036890">
    <property type="entry name" value="HATPase_C_sf"/>
</dbReference>
<dbReference type="SUPFAM" id="SSF55874">
    <property type="entry name" value="ATPase domain of HSP90 chaperone/DNA topoisomerase II/histidine kinase"/>
    <property type="match status" value="1"/>
</dbReference>
<dbReference type="Proteomes" id="UP001596337">
    <property type="component" value="Unassembled WGS sequence"/>
</dbReference>
<dbReference type="PANTHER" id="PTHR35526">
    <property type="entry name" value="ANTI-SIGMA-F FACTOR RSBW-RELATED"/>
    <property type="match status" value="1"/>
</dbReference>